<keyword evidence="9" id="KW-1185">Reference proteome</keyword>
<dbReference type="PATRIC" id="fig|926556.3.peg.4402"/>
<dbReference type="InterPro" id="IPR036162">
    <property type="entry name" value="Resolvase-like_N_sf"/>
</dbReference>
<name>L0G2C6_ECHVK</name>
<dbReference type="Pfam" id="PF00239">
    <property type="entry name" value="Resolvase"/>
    <property type="match status" value="1"/>
</dbReference>
<proteinExistence type="predicted"/>
<gene>
    <name evidence="8" type="ordered locus">Echvi_4181</name>
</gene>
<dbReference type="HOGENOM" id="CLU_010686_17_0_10"/>
<dbReference type="InterPro" id="IPR011109">
    <property type="entry name" value="DNA_bind_recombinase_dom"/>
</dbReference>
<protein>
    <submittedName>
        <fullName evidence="8">Site-specific recombinase, DNA invertase Pin</fullName>
    </submittedName>
</protein>
<dbReference type="eggNOG" id="COG1961">
    <property type="taxonomic scope" value="Bacteria"/>
</dbReference>
<keyword evidence="2" id="KW-0238">DNA-binding</keyword>
<evidence type="ECO:0000259" key="6">
    <source>
        <dbReference type="PROSITE" id="PS51736"/>
    </source>
</evidence>
<organism evidence="8 9">
    <name type="scientific">Echinicola vietnamensis (strain DSM 17526 / LMG 23754 / KMM 6221)</name>
    <dbReference type="NCBI Taxonomy" id="926556"/>
    <lineage>
        <taxon>Bacteria</taxon>
        <taxon>Pseudomonadati</taxon>
        <taxon>Bacteroidota</taxon>
        <taxon>Cytophagia</taxon>
        <taxon>Cytophagales</taxon>
        <taxon>Cyclobacteriaceae</taxon>
        <taxon>Echinicola</taxon>
    </lineage>
</organism>
<dbReference type="PROSITE" id="PS51737">
    <property type="entry name" value="RECOMBINASE_DNA_BIND"/>
    <property type="match status" value="1"/>
</dbReference>
<dbReference type="PROSITE" id="PS51736">
    <property type="entry name" value="RECOMBINASES_3"/>
    <property type="match status" value="1"/>
</dbReference>
<dbReference type="GO" id="GO:0000150">
    <property type="term" value="F:DNA strand exchange activity"/>
    <property type="evidence" value="ECO:0007669"/>
    <property type="project" value="InterPro"/>
</dbReference>
<evidence type="ECO:0000313" key="9">
    <source>
        <dbReference type="Proteomes" id="UP000010796"/>
    </source>
</evidence>
<evidence type="ECO:0000259" key="7">
    <source>
        <dbReference type="PROSITE" id="PS51737"/>
    </source>
</evidence>
<dbReference type="InterPro" id="IPR038109">
    <property type="entry name" value="DNA_bind_recomb_sf"/>
</dbReference>
<dbReference type="InterPro" id="IPR006118">
    <property type="entry name" value="Recombinase_CS"/>
</dbReference>
<dbReference type="SUPFAM" id="SSF53041">
    <property type="entry name" value="Resolvase-like"/>
    <property type="match status" value="1"/>
</dbReference>
<accession>L0G2C6</accession>
<dbReference type="GO" id="GO:0015074">
    <property type="term" value="P:DNA integration"/>
    <property type="evidence" value="ECO:0007669"/>
    <property type="project" value="UniProtKB-KW"/>
</dbReference>
<dbReference type="PROSITE" id="PS00397">
    <property type="entry name" value="RECOMBINASES_1"/>
    <property type="match status" value="1"/>
</dbReference>
<dbReference type="Proteomes" id="UP000010796">
    <property type="component" value="Chromosome"/>
</dbReference>
<feature type="active site" description="O-(5'-phospho-DNA)-serine intermediate" evidence="4 5">
    <location>
        <position position="11"/>
    </location>
</feature>
<dbReference type="InterPro" id="IPR050639">
    <property type="entry name" value="SSR_resolvase"/>
</dbReference>
<evidence type="ECO:0000256" key="1">
    <source>
        <dbReference type="ARBA" id="ARBA00022908"/>
    </source>
</evidence>
<dbReference type="SMART" id="SM00857">
    <property type="entry name" value="Resolvase"/>
    <property type="match status" value="1"/>
</dbReference>
<dbReference type="PANTHER" id="PTHR30461:SF23">
    <property type="entry name" value="DNA RECOMBINASE-RELATED"/>
    <property type="match status" value="1"/>
</dbReference>
<dbReference type="InterPro" id="IPR006119">
    <property type="entry name" value="Resolv_N"/>
</dbReference>
<dbReference type="AlphaFoldDB" id="L0G2C6"/>
<dbReference type="Pfam" id="PF07508">
    <property type="entry name" value="Recombinase"/>
    <property type="match status" value="1"/>
</dbReference>
<dbReference type="STRING" id="926556.Echvi_4181"/>
<feature type="domain" description="Recombinase" evidence="7">
    <location>
        <begin position="159"/>
        <end position="268"/>
    </location>
</feature>
<feature type="domain" description="Resolvase/invertase-type recombinase catalytic" evidence="6">
    <location>
        <begin position="3"/>
        <end position="152"/>
    </location>
</feature>
<keyword evidence="3" id="KW-0233">DNA recombination</keyword>
<dbReference type="Gene3D" id="3.90.1750.20">
    <property type="entry name" value="Putative Large Serine Recombinase, Chain B, Domain 2"/>
    <property type="match status" value="1"/>
</dbReference>
<evidence type="ECO:0000256" key="5">
    <source>
        <dbReference type="PROSITE-ProRule" id="PRU10137"/>
    </source>
</evidence>
<dbReference type="KEGG" id="evi:Echvi_4181"/>
<sequence length="546" mass="63937">MSVADLYIRVSTDEQADKGYSQRNQEEVLKRYCDHHNIMVRKVVFEDHSAKTFNRPRWKELLTYLKKSRGRGVDKILFTKWDRFSRNAGDAYQMINTLRNLDIEPQANEQPLDLNIPENKMMLAIYLAAPEVENDRRALNIFHGMRRALKEGRYLRKAPFGYINRMEGSKKFIAPKEPEASIVKWVFSTILKKRYPTENIWEMVKKKGLKISRSHFHRMVRNPLYCGKIYVPAFKDEEDQFVNGQHEPLITEGEFYRVQNILQDIGRDEYLPKVASDDRLPLRGFLICPKCGKVLTGSGSTGRSRRYYYYHCLSKCGFREKASLFNDLMVSEMKRFTLKKDKVEIFGVILHEFFKYHFKDEGEEHKKVAASLESLHEKLKRSRDLFVAGDLEADDYRDIKSECNQEITRLENQLAATKPERVSNHSKYVDRALERLSRLDLLYENGDIETKRELIGSIFPEKLCFSKTGYRTGRINALVGCIYQINSDLSVKKNERKTKKSSNSHWVELAVRGSNSFLEEMEMIDYSLPIICKRRNNRSNINYGSD</sequence>
<evidence type="ECO:0000256" key="4">
    <source>
        <dbReference type="PIRSR" id="PIRSR606118-50"/>
    </source>
</evidence>
<dbReference type="CDD" id="cd00338">
    <property type="entry name" value="Ser_Recombinase"/>
    <property type="match status" value="1"/>
</dbReference>
<keyword evidence="1" id="KW-0229">DNA integration</keyword>
<evidence type="ECO:0000256" key="3">
    <source>
        <dbReference type="ARBA" id="ARBA00023172"/>
    </source>
</evidence>
<dbReference type="Gene3D" id="3.40.50.1390">
    <property type="entry name" value="Resolvase, N-terminal catalytic domain"/>
    <property type="match status" value="1"/>
</dbReference>
<dbReference type="RefSeq" id="WP_015267914.1">
    <property type="nucleotide sequence ID" value="NC_019904.1"/>
</dbReference>
<evidence type="ECO:0000256" key="2">
    <source>
        <dbReference type="ARBA" id="ARBA00023125"/>
    </source>
</evidence>
<dbReference type="GO" id="GO:0003677">
    <property type="term" value="F:DNA binding"/>
    <property type="evidence" value="ECO:0007669"/>
    <property type="project" value="UniProtKB-KW"/>
</dbReference>
<evidence type="ECO:0000313" key="8">
    <source>
        <dbReference type="EMBL" id="AGA80379.1"/>
    </source>
</evidence>
<dbReference type="PANTHER" id="PTHR30461">
    <property type="entry name" value="DNA-INVERTASE FROM LAMBDOID PROPHAGE"/>
    <property type="match status" value="1"/>
</dbReference>
<dbReference type="EMBL" id="CP003346">
    <property type="protein sequence ID" value="AGA80379.1"/>
    <property type="molecule type" value="Genomic_DNA"/>
</dbReference>
<reference evidence="9" key="1">
    <citation type="submission" date="2012-02" db="EMBL/GenBank/DDBJ databases">
        <title>The complete genome of Echinicola vietnamensis DSM 17526.</title>
        <authorList>
            <person name="Lucas S."/>
            <person name="Copeland A."/>
            <person name="Lapidus A."/>
            <person name="Glavina del Rio T."/>
            <person name="Dalin E."/>
            <person name="Tice H."/>
            <person name="Bruce D."/>
            <person name="Goodwin L."/>
            <person name="Pitluck S."/>
            <person name="Peters L."/>
            <person name="Ovchinnikova G."/>
            <person name="Teshima H."/>
            <person name="Kyrpides N."/>
            <person name="Mavromatis K."/>
            <person name="Ivanova N."/>
            <person name="Brettin T."/>
            <person name="Detter J.C."/>
            <person name="Han C."/>
            <person name="Larimer F."/>
            <person name="Land M."/>
            <person name="Hauser L."/>
            <person name="Markowitz V."/>
            <person name="Cheng J.-F."/>
            <person name="Hugenholtz P."/>
            <person name="Woyke T."/>
            <person name="Wu D."/>
            <person name="Brambilla E."/>
            <person name="Klenk H.-P."/>
            <person name="Eisen J.A."/>
        </authorList>
    </citation>
    <scope>NUCLEOTIDE SEQUENCE [LARGE SCALE GENOMIC DNA]</scope>
    <source>
        <strain evidence="9">DSM 17526 / LMG 23754 / KMM 6221</strain>
    </source>
</reference>